<gene>
    <name evidence="4" type="ORF">M9799_03115</name>
</gene>
<evidence type="ECO:0000256" key="2">
    <source>
        <dbReference type="SAM" id="Phobius"/>
    </source>
</evidence>
<organism evidence="4 5">
    <name type="scientific">Comamonas endophytica</name>
    <dbReference type="NCBI Taxonomy" id="2949090"/>
    <lineage>
        <taxon>Bacteria</taxon>
        <taxon>Pseudomonadati</taxon>
        <taxon>Pseudomonadota</taxon>
        <taxon>Betaproteobacteria</taxon>
        <taxon>Burkholderiales</taxon>
        <taxon>Comamonadaceae</taxon>
        <taxon>Comamonas</taxon>
    </lineage>
</organism>
<sequence>MKSLLPAAAVLVFSTGALAQDATAIANPLGGSKPAEDKVVRYSAGDSIPLGYFVPARKIPDQPGEMPAQPNELPSQTGTGRYSAGESIVLGTAQAVPAGKPVAAAVVAGSSVTTSPVAGSPVSGPVETQSPPQSKAAWFSDATHLPLAGALADSVTTNIGLNQPGLAEKNGLINTSPAGLVGLFVIKAGIIYYFDHQKPAIRKSGLKATAGVWNGVAMNNLLLIAGASNPISLIGGALFGVFMYQRQGQILEKEELAKNAQ</sequence>
<accession>A0ABY6GB04</accession>
<keyword evidence="3" id="KW-0732">Signal</keyword>
<dbReference type="Proteomes" id="UP001162800">
    <property type="component" value="Chromosome"/>
</dbReference>
<feature type="region of interest" description="Disordered" evidence="1">
    <location>
        <begin position="114"/>
        <end position="133"/>
    </location>
</feature>
<keyword evidence="2" id="KW-0472">Membrane</keyword>
<evidence type="ECO:0000313" key="4">
    <source>
        <dbReference type="EMBL" id="UYG52244.1"/>
    </source>
</evidence>
<reference evidence="4" key="1">
    <citation type="submission" date="2022-09" db="EMBL/GenBank/DDBJ databases">
        <title>The complete genome of Acidovorax sp. 5MLIR.</title>
        <authorList>
            <person name="Liu L."/>
            <person name="Yue J."/>
            <person name="Yang F."/>
            <person name="Yuan J."/>
            <person name="Li L."/>
        </authorList>
    </citation>
    <scope>NUCLEOTIDE SEQUENCE</scope>
    <source>
        <strain evidence="4">5MLIR</strain>
    </source>
</reference>
<evidence type="ECO:0000256" key="3">
    <source>
        <dbReference type="SAM" id="SignalP"/>
    </source>
</evidence>
<name>A0ABY6GB04_9BURK</name>
<feature type="signal peptide" evidence="3">
    <location>
        <begin position="1"/>
        <end position="19"/>
    </location>
</feature>
<feature type="chain" id="PRO_5047312511" evidence="3">
    <location>
        <begin position="20"/>
        <end position="261"/>
    </location>
</feature>
<feature type="region of interest" description="Disordered" evidence="1">
    <location>
        <begin position="59"/>
        <end position="81"/>
    </location>
</feature>
<keyword evidence="2" id="KW-0812">Transmembrane</keyword>
<feature type="transmembrane region" description="Helical" evidence="2">
    <location>
        <begin position="221"/>
        <end position="244"/>
    </location>
</feature>
<dbReference type="RefSeq" id="WP_263725586.1">
    <property type="nucleotide sequence ID" value="NZ_CP106881.1"/>
</dbReference>
<keyword evidence="2" id="KW-1133">Transmembrane helix</keyword>
<keyword evidence="5" id="KW-1185">Reference proteome</keyword>
<evidence type="ECO:0000256" key="1">
    <source>
        <dbReference type="SAM" id="MobiDB-lite"/>
    </source>
</evidence>
<evidence type="ECO:0000313" key="5">
    <source>
        <dbReference type="Proteomes" id="UP001162800"/>
    </source>
</evidence>
<proteinExistence type="predicted"/>
<protein>
    <submittedName>
        <fullName evidence="4">Uncharacterized protein</fullName>
    </submittedName>
</protein>
<dbReference type="EMBL" id="CP106881">
    <property type="protein sequence ID" value="UYG52244.1"/>
    <property type="molecule type" value="Genomic_DNA"/>
</dbReference>